<protein>
    <submittedName>
        <fullName evidence="1">CLUMA_CG017318, isoform A</fullName>
    </submittedName>
</protein>
<organism evidence="1 2">
    <name type="scientific">Clunio marinus</name>
    <dbReference type="NCBI Taxonomy" id="568069"/>
    <lineage>
        <taxon>Eukaryota</taxon>
        <taxon>Metazoa</taxon>
        <taxon>Ecdysozoa</taxon>
        <taxon>Arthropoda</taxon>
        <taxon>Hexapoda</taxon>
        <taxon>Insecta</taxon>
        <taxon>Pterygota</taxon>
        <taxon>Neoptera</taxon>
        <taxon>Endopterygota</taxon>
        <taxon>Diptera</taxon>
        <taxon>Nematocera</taxon>
        <taxon>Chironomoidea</taxon>
        <taxon>Chironomidae</taxon>
        <taxon>Clunio</taxon>
    </lineage>
</organism>
<dbReference type="EMBL" id="CVRI01000062">
    <property type="protein sequence ID" value="CRL04187.1"/>
    <property type="molecule type" value="Genomic_DNA"/>
</dbReference>
<sequence>MQQLTLSCLENADRQQDSSIKLRHQISAVSSSSSTTSKSISFITRDEIKFINMCNLLTASFVLCWGCQMVRTIIRIRFALLNIYVFALM</sequence>
<dbReference type="AlphaFoldDB" id="A0A1J1IV96"/>
<reference evidence="1 2" key="1">
    <citation type="submission" date="2015-04" db="EMBL/GenBank/DDBJ databases">
        <authorList>
            <person name="Syromyatnikov M.Y."/>
            <person name="Popov V.N."/>
        </authorList>
    </citation>
    <scope>NUCLEOTIDE SEQUENCE [LARGE SCALE GENOMIC DNA]</scope>
</reference>
<evidence type="ECO:0000313" key="1">
    <source>
        <dbReference type="EMBL" id="CRL04187.1"/>
    </source>
</evidence>
<evidence type="ECO:0000313" key="2">
    <source>
        <dbReference type="Proteomes" id="UP000183832"/>
    </source>
</evidence>
<gene>
    <name evidence="1" type="ORF">CLUMA_CG017318</name>
</gene>
<name>A0A1J1IV96_9DIPT</name>
<keyword evidence="2" id="KW-1185">Reference proteome</keyword>
<dbReference type="Proteomes" id="UP000183832">
    <property type="component" value="Unassembled WGS sequence"/>
</dbReference>
<accession>A0A1J1IV96</accession>
<proteinExistence type="predicted"/>